<name>A0A4Q0VKT1_9LACO</name>
<feature type="compositionally biased region" description="Polar residues" evidence="2">
    <location>
        <begin position="70"/>
        <end position="106"/>
    </location>
</feature>
<gene>
    <name evidence="3" type="ORF">DXH47_05615</name>
</gene>
<protein>
    <submittedName>
        <fullName evidence="3">LPXTG cell wall anchor domain-containing protein</fullName>
    </submittedName>
</protein>
<evidence type="ECO:0000313" key="3">
    <source>
        <dbReference type="EMBL" id="RXI78987.1"/>
    </source>
</evidence>
<keyword evidence="1" id="KW-0732">Signal</keyword>
<comment type="caution">
    <text evidence="3">The sequence shown here is derived from an EMBL/GenBank/DDBJ whole genome shotgun (WGS) entry which is preliminary data.</text>
</comment>
<feature type="region of interest" description="Disordered" evidence="2">
    <location>
        <begin position="39"/>
        <end position="108"/>
    </location>
</feature>
<dbReference type="RefSeq" id="WP_129032371.1">
    <property type="nucleotide sequence ID" value="NZ_QXIL01000007.1"/>
</dbReference>
<feature type="region of interest" description="Disordered" evidence="2">
    <location>
        <begin position="122"/>
        <end position="178"/>
    </location>
</feature>
<keyword evidence="4" id="KW-1185">Reference proteome</keyword>
<feature type="region of interest" description="Disordered" evidence="2">
    <location>
        <begin position="639"/>
        <end position="793"/>
    </location>
</feature>
<proteinExistence type="predicted"/>
<evidence type="ECO:0000313" key="4">
    <source>
        <dbReference type="Proteomes" id="UP000290602"/>
    </source>
</evidence>
<dbReference type="Pfam" id="PF19258">
    <property type="entry name" value="KxYKxGKxW_sig"/>
    <property type="match status" value="1"/>
</dbReference>
<organism evidence="3 4">
    <name type="scientific">Levilactobacillus suantsaii</name>
    <dbReference type="NCBI Taxonomy" id="2292255"/>
    <lineage>
        <taxon>Bacteria</taxon>
        <taxon>Bacillati</taxon>
        <taxon>Bacillota</taxon>
        <taxon>Bacilli</taxon>
        <taxon>Lactobacillales</taxon>
        <taxon>Lactobacillaceae</taxon>
        <taxon>Levilactobacillus</taxon>
    </lineage>
</organism>
<dbReference type="InterPro" id="IPR022263">
    <property type="entry name" value="KxYKxGKxW"/>
</dbReference>
<feature type="compositionally biased region" description="Polar residues" evidence="2">
    <location>
        <begin position="131"/>
        <end position="142"/>
    </location>
</feature>
<dbReference type="AlphaFoldDB" id="A0A4Q0VKT1"/>
<dbReference type="OrthoDB" id="2330163at2"/>
<feature type="compositionally biased region" description="Low complexity" evidence="2">
    <location>
        <begin position="770"/>
        <end position="793"/>
    </location>
</feature>
<sequence>MFETKVHFKLYKAGKKWLVAAIGVTTLGIGLSQTTIANADSTSSSSDAATTAVSDQSSATQNKVVPLKATKSTTEKPVTTNGDAVTSTKDSAANTTNVQNSSATTTEKADLNVNSAANAAANSGATTNVGTSSSSTPNDDALTNTNKANDVNNDTTANNTTNDVANDGTTNDNDATDVATDKTADDAITTHNIQTEDSIVVPTATPASTQTTYDPTQETTEPAIVNNASGHDVQPDDDVQVHVRLTGTDAQGNTSTSLTETNGLKSDQAASIIDSRTADLSAIFNITNTTDQAQNINFLFMLPSYADSASSRAAQVTLADGTPASDFLADLPDGVNLTFMLRGGGMSYSYADLLAAGYSLADVEEMRFQGTLAANAAYVAKVPLTITDPQLYSTNLEQIDLMNYTAGTSGALYFRIAAPAPDKIVGQYYAVTAIQLGISYQDVPAAIQALMPEVAAGQISLHNFGPGDDTYSGSTLYTGGLIDVNLTKANIDDLVKDYGYSVLLNKDGTPQTDYTYRLTPTGVQVNGDSGTTGDGTSSTLAPYIYITLRKVITTQDSALTVGQDWTAADNFVSGLDDNDDPLNLDQVQVSISDPDNILQDSKATKAGTFKVTYAYQVADDYNNTGDPYIVAETATINVTDPNQGTTTGGGTTTTPDNTGDNTGTSTNNSDDTTTTGDNPTTGNAGDTVTTGDAGDTVTTNDTDDSTTPSISTGEAGDTIITGNASDKLATPQSTTQATTKNARATQLKRGGNADQIVTGNTETSTTTRHATVTGAYTPTGTATATATPATTTSNAAQPTMLAHTTTQANTVNTQKTGQATNTATIGLPQTNETKSTGFIAAGMALLLGAFGMATDRRKQH</sequence>
<dbReference type="NCBIfam" id="TIGR01167">
    <property type="entry name" value="LPXTG_anchor"/>
    <property type="match status" value="1"/>
</dbReference>
<reference evidence="3 4" key="1">
    <citation type="submission" date="2018-08" db="EMBL/GenBank/DDBJ databases">
        <title>Lactobacillus suantsai sp. nov., isolated from traditional fermented suan-tsai in Taiwan.</title>
        <authorList>
            <person name="Huang C.-H."/>
        </authorList>
    </citation>
    <scope>NUCLEOTIDE SEQUENCE [LARGE SCALE GENOMIC DNA]</scope>
    <source>
        <strain evidence="3 4">BCRC 12945</strain>
    </source>
</reference>
<dbReference type="Proteomes" id="UP000290602">
    <property type="component" value="Unassembled WGS sequence"/>
</dbReference>
<feature type="compositionally biased region" description="Polar residues" evidence="2">
    <location>
        <begin position="755"/>
        <end position="769"/>
    </location>
</feature>
<evidence type="ECO:0000256" key="1">
    <source>
        <dbReference type="ARBA" id="ARBA00022729"/>
    </source>
</evidence>
<evidence type="ECO:0000256" key="2">
    <source>
        <dbReference type="SAM" id="MobiDB-lite"/>
    </source>
</evidence>
<dbReference type="NCBIfam" id="TIGR03715">
    <property type="entry name" value="KxYKxGKxW"/>
    <property type="match status" value="1"/>
</dbReference>
<feature type="compositionally biased region" description="Low complexity" evidence="2">
    <location>
        <begin position="143"/>
        <end position="178"/>
    </location>
</feature>
<dbReference type="EMBL" id="QXIL01000007">
    <property type="protein sequence ID" value="RXI78987.1"/>
    <property type="molecule type" value="Genomic_DNA"/>
</dbReference>
<accession>A0A4Q0VKT1</accession>
<feature type="compositionally biased region" description="Low complexity" evidence="2">
    <location>
        <begin position="652"/>
        <end position="709"/>
    </location>
</feature>
<feature type="compositionally biased region" description="Low complexity" evidence="2">
    <location>
        <begin position="39"/>
        <end position="60"/>
    </location>
</feature>
<feature type="compositionally biased region" description="Polar residues" evidence="2">
    <location>
        <begin position="720"/>
        <end position="744"/>
    </location>
</feature>